<proteinExistence type="predicted"/>
<dbReference type="Gene3D" id="3.10.110.10">
    <property type="entry name" value="Ubiquitin Conjugating Enzyme"/>
    <property type="match status" value="1"/>
</dbReference>
<dbReference type="PANTHER" id="PTHR37540:SF5">
    <property type="entry name" value="TRANSCRIPTION FACTOR DOMAIN-CONTAINING PROTEIN"/>
    <property type="match status" value="1"/>
</dbReference>
<dbReference type="InterPro" id="IPR000608">
    <property type="entry name" value="UBC"/>
</dbReference>
<dbReference type="InterPro" id="IPR016135">
    <property type="entry name" value="UBQ-conjugating_enzyme/RWD"/>
</dbReference>
<dbReference type="SUPFAM" id="SSF54495">
    <property type="entry name" value="UBC-like"/>
    <property type="match status" value="1"/>
</dbReference>
<reference evidence="3" key="2">
    <citation type="journal article" date="2023" name="IMA Fungus">
        <title>Comparative genomic study of the Penicillium genus elucidates a diverse pangenome and 15 lateral gene transfer events.</title>
        <authorList>
            <person name="Petersen C."/>
            <person name="Sorensen T."/>
            <person name="Nielsen M.R."/>
            <person name="Sondergaard T.E."/>
            <person name="Sorensen J.L."/>
            <person name="Fitzpatrick D.A."/>
            <person name="Frisvad J.C."/>
            <person name="Nielsen K.L."/>
        </authorList>
    </citation>
    <scope>NUCLEOTIDE SEQUENCE</scope>
    <source>
        <strain evidence="3">IBT 26290</strain>
    </source>
</reference>
<dbReference type="RefSeq" id="XP_056547085.1">
    <property type="nucleotide sequence ID" value="XM_056683479.1"/>
</dbReference>
<reference evidence="3" key="1">
    <citation type="submission" date="2022-11" db="EMBL/GenBank/DDBJ databases">
        <authorList>
            <person name="Petersen C."/>
        </authorList>
    </citation>
    <scope>NUCLEOTIDE SEQUENCE</scope>
    <source>
        <strain evidence="3">IBT 26290</strain>
    </source>
</reference>
<feature type="compositionally biased region" description="Low complexity" evidence="1">
    <location>
        <begin position="426"/>
        <end position="439"/>
    </location>
</feature>
<dbReference type="FunFam" id="3.10.110.10:FF:000058">
    <property type="entry name" value="Ubiquitin-conjugating enzyme E2 6"/>
    <property type="match status" value="1"/>
</dbReference>
<protein>
    <submittedName>
        <fullName evidence="3">Transcriptional regulator family: Fungal Specific TF</fullName>
    </submittedName>
</protein>
<dbReference type="EMBL" id="JAPQKN010000001">
    <property type="protein sequence ID" value="KAJ5175477.1"/>
    <property type="molecule type" value="Genomic_DNA"/>
</dbReference>
<feature type="region of interest" description="Disordered" evidence="1">
    <location>
        <begin position="199"/>
        <end position="233"/>
    </location>
</feature>
<feature type="region of interest" description="Disordered" evidence="1">
    <location>
        <begin position="325"/>
        <end position="347"/>
    </location>
</feature>
<dbReference type="Pfam" id="PF11951">
    <property type="entry name" value="Fungal_trans_2"/>
    <property type="match status" value="1"/>
</dbReference>
<gene>
    <name evidence="3" type="ORF">N7482_001354</name>
</gene>
<dbReference type="OrthoDB" id="3469225at2759"/>
<evidence type="ECO:0000313" key="4">
    <source>
        <dbReference type="Proteomes" id="UP001149163"/>
    </source>
</evidence>
<dbReference type="GeneID" id="81422655"/>
<dbReference type="Proteomes" id="UP001149163">
    <property type="component" value="Unassembled WGS sequence"/>
</dbReference>
<dbReference type="SMART" id="SM00212">
    <property type="entry name" value="UBCc"/>
    <property type="match status" value="1"/>
</dbReference>
<organism evidence="3 4">
    <name type="scientific">Penicillium canariense</name>
    <dbReference type="NCBI Taxonomy" id="189055"/>
    <lineage>
        <taxon>Eukaryota</taxon>
        <taxon>Fungi</taxon>
        <taxon>Dikarya</taxon>
        <taxon>Ascomycota</taxon>
        <taxon>Pezizomycotina</taxon>
        <taxon>Eurotiomycetes</taxon>
        <taxon>Eurotiomycetidae</taxon>
        <taxon>Eurotiales</taxon>
        <taxon>Aspergillaceae</taxon>
        <taxon>Penicillium</taxon>
    </lineage>
</organism>
<dbReference type="InterPro" id="IPR021858">
    <property type="entry name" value="Fun_TF"/>
</dbReference>
<sequence>MATKAAFKRLTREYQNIQKNPPPFIIAHPSETNILEWHYILTGPPGTPYENGQYWGTLMFPPEYPFAPPAIRMHTPSGRFQPSTRLCLSISDFHPKSFNPAWEVSTILIGLLSFMTSEEMTTGSVSASESERRVLAARSRWWNSTGGGSHASATPGVTKTSKGINNVKAGDGGLKFRTEWPELDQENWAWMKEHRIDTNTGQILPDPNAPAKCSPETSALRRRPNGSAPGIGAMMEGGHVAREAGQGWARRNRLWIGLAVLFGYALLSRLIRKIRKIRQISCPIVYSALTGDIVAIGHGGPLHRPSPDRPIGALNRAGARPALSTFASGARPSHSDAPSTSAAPLDRPSFTFIDHHDDLTSKRIKDVNARKAIRSHVMRDVRRRERLAGLKRTSRRDNRDRGQLATAKSQCKAVEEPEGRTLVLRAASHSSASSSTVDSESGDGFVSSKQRQGRPARWSAGYPCVSQLSPNPRSLPNSWFLDPFCSLPGTSELPSMVAHLVYYWKSVFIPITFPGELKGQETQEVELMVRSSFSDPGSFFGLMSMCAAHRAILSVDRFDVLNSSRSVATDPDYCIMKAKTIREMNAKMRDPKRSLSDEAFDTIVNLLSGSLIAGLFDEARIHLTGLRRMVELRGGITDESIRSASMWFAIIMTDVKAASGLLVKPVFPLTWDAQPVPPAIQQRVQPPASSLAHQLGSGFFSNMLLSSQLIRIMHMILDVIYYGIAVQSNPEAIQPTDHRLFRVLNCEAEHQLLSYIYPENCGPANTSQLILNIHPIEAVTRVASIRFLNNFLIVSPPSSGLGRAITKHLVSAVNGCPLSLLLTMPKENCALFAWAMFIGAHGSSGRPERPWFVERLARVAMICGWQNWEQVSRILSDYFFIPAIHGTDWKSIWDETMAGFVIPADES</sequence>
<comment type="caution">
    <text evidence="3">The sequence shown here is derived from an EMBL/GenBank/DDBJ whole genome shotgun (WGS) entry which is preliminary data.</text>
</comment>
<evidence type="ECO:0000259" key="2">
    <source>
        <dbReference type="PROSITE" id="PS50127"/>
    </source>
</evidence>
<dbReference type="PANTHER" id="PTHR37540">
    <property type="entry name" value="TRANSCRIPTION FACTOR (ACR-2), PUTATIVE-RELATED-RELATED"/>
    <property type="match status" value="1"/>
</dbReference>
<accession>A0A9W9IFH1</accession>
<name>A0A9W9IFH1_9EURO</name>
<feature type="domain" description="UBC core" evidence="2">
    <location>
        <begin position="5"/>
        <end position="163"/>
    </location>
</feature>
<feature type="compositionally biased region" description="Polar residues" evidence="1">
    <location>
        <begin position="151"/>
        <end position="164"/>
    </location>
</feature>
<dbReference type="PROSITE" id="PS50127">
    <property type="entry name" value="UBC_2"/>
    <property type="match status" value="1"/>
</dbReference>
<dbReference type="AlphaFoldDB" id="A0A9W9IFH1"/>
<feature type="region of interest" description="Disordered" evidence="1">
    <location>
        <begin position="145"/>
        <end position="166"/>
    </location>
</feature>
<dbReference type="CDD" id="cd23799">
    <property type="entry name" value="UBCc_UBE2J"/>
    <property type="match status" value="1"/>
</dbReference>
<evidence type="ECO:0000256" key="1">
    <source>
        <dbReference type="SAM" id="MobiDB-lite"/>
    </source>
</evidence>
<dbReference type="Pfam" id="PF00179">
    <property type="entry name" value="UQ_con"/>
    <property type="match status" value="1"/>
</dbReference>
<feature type="region of interest" description="Disordered" evidence="1">
    <location>
        <begin position="384"/>
        <end position="457"/>
    </location>
</feature>
<evidence type="ECO:0000313" key="3">
    <source>
        <dbReference type="EMBL" id="KAJ5175477.1"/>
    </source>
</evidence>
<keyword evidence="4" id="KW-1185">Reference proteome</keyword>